<keyword evidence="6" id="KW-1133">Transmembrane helix</keyword>
<organism evidence="9 10">
    <name type="scientific">Steinernema hermaphroditum</name>
    <dbReference type="NCBI Taxonomy" id="289476"/>
    <lineage>
        <taxon>Eukaryota</taxon>
        <taxon>Metazoa</taxon>
        <taxon>Ecdysozoa</taxon>
        <taxon>Nematoda</taxon>
        <taxon>Chromadorea</taxon>
        <taxon>Rhabditida</taxon>
        <taxon>Tylenchina</taxon>
        <taxon>Panagrolaimomorpha</taxon>
        <taxon>Strongyloidoidea</taxon>
        <taxon>Steinernematidae</taxon>
        <taxon>Steinernema</taxon>
    </lineage>
</organism>
<keyword evidence="4" id="KW-0234">DNA repair</keyword>
<keyword evidence="4" id="KW-0067">ATP-binding</keyword>
<keyword evidence="6" id="KW-0812">Transmembrane</keyword>
<feature type="transmembrane region" description="Helical" evidence="6">
    <location>
        <begin position="121"/>
        <end position="146"/>
    </location>
</feature>
<feature type="compositionally biased region" description="Acidic residues" evidence="5">
    <location>
        <begin position="1226"/>
        <end position="1238"/>
    </location>
</feature>
<gene>
    <name evidence="9" type="ORF">QR680_003524</name>
</gene>
<dbReference type="Pfam" id="PF02902">
    <property type="entry name" value="Peptidase_C48"/>
    <property type="match status" value="1"/>
</dbReference>
<dbReference type="EC" id="5.6.2.3" evidence="4"/>
<feature type="domain" description="Ubiquitin-like protease family profile" evidence="8">
    <location>
        <begin position="596"/>
        <end position="754"/>
    </location>
</feature>
<dbReference type="SUPFAM" id="SSF54001">
    <property type="entry name" value="Cysteine proteinases"/>
    <property type="match status" value="1"/>
</dbReference>
<dbReference type="PROSITE" id="PS50600">
    <property type="entry name" value="ULP_PROTEASE"/>
    <property type="match status" value="1"/>
</dbReference>
<keyword evidence="6" id="KW-0472">Membrane</keyword>
<reference evidence="9" key="1">
    <citation type="submission" date="2023-06" db="EMBL/GenBank/DDBJ databases">
        <title>Genomic analysis of the entomopathogenic nematode Steinernema hermaphroditum.</title>
        <authorList>
            <person name="Schwarz E.M."/>
            <person name="Heppert J.K."/>
            <person name="Baniya A."/>
            <person name="Schwartz H.T."/>
            <person name="Tan C.-H."/>
            <person name="Antoshechkin I."/>
            <person name="Sternberg P.W."/>
            <person name="Goodrich-Blair H."/>
            <person name="Dillman A.R."/>
        </authorList>
    </citation>
    <scope>NUCLEOTIDE SEQUENCE</scope>
    <source>
        <strain evidence="9">PS9179</strain>
        <tissue evidence="9">Whole animal</tissue>
    </source>
</reference>
<keyword evidence="4" id="KW-0227">DNA damage</keyword>
<comment type="catalytic activity">
    <reaction evidence="4">
        <text>ATP + H2O = ADP + phosphate + H(+)</text>
        <dbReference type="Rhea" id="RHEA:13065"/>
        <dbReference type="ChEBI" id="CHEBI:15377"/>
        <dbReference type="ChEBI" id="CHEBI:15378"/>
        <dbReference type="ChEBI" id="CHEBI:30616"/>
        <dbReference type="ChEBI" id="CHEBI:43474"/>
        <dbReference type="ChEBI" id="CHEBI:456216"/>
        <dbReference type="EC" id="5.6.2.3"/>
    </reaction>
</comment>
<feature type="region of interest" description="Disordered" evidence="5">
    <location>
        <begin position="500"/>
        <end position="530"/>
    </location>
</feature>
<evidence type="ECO:0000256" key="2">
    <source>
        <dbReference type="ARBA" id="ARBA00022670"/>
    </source>
</evidence>
<dbReference type="GO" id="GO:0006310">
    <property type="term" value="P:DNA recombination"/>
    <property type="evidence" value="ECO:0007669"/>
    <property type="project" value="UniProtKB-KW"/>
</dbReference>
<dbReference type="GO" id="GO:0005524">
    <property type="term" value="F:ATP binding"/>
    <property type="evidence" value="ECO:0007669"/>
    <property type="project" value="UniProtKB-KW"/>
</dbReference>
<dbReference type="Pfam" id="PF14214">
    <property type="entry name" value="Helitron_like_N"/>
    <property type="match status" value="1"/>
</dbReference>
<feature type="compositionally biased region" description="Basic and acidic residues" evidence="5">
    <location>
        <begin position="861"/>
        <end position="882"/>
    </location>
</feature>
<keyword evidence="4" id="KW-0233">DNA recombination</keyword>
<dbReference type="GO" id="GO:0043139">
    <property type="term" value="F:5'-3' DNA helicase activity"/>
    <property type="evidence" value="ECO:0007669"/>
    <property type="project" value="UniProtKB-EC"/>
</dbReference>
<dbReference type="EMBL" id="JAUCMV010000003">
    <property type="protein sequence ID" value="KAK0407674.1"/>
    <property type="molecule type" value="Genomic_DNA"/>
</dbReference>
<proteinExistence type="inferred from homology"/>
<feature type="region of interest" description="Disordered" evidence="5">
    <location>
        <begin position="220"/>
        <end position="316"/>
    </location>
</feature>
<keyword evidence="10" id="KW-1185">Reference proteome</keyword>
<dbReference type="GO" id="GO:0006508">
    <property type="term" value="P:proteolysis"/>
    <property type="evidence" value="ECO:0007669"/>
    <property type="project" value="UniProtKB-KW"/>
</dbReference>
<dbReference type="InterPro" id="IPR010285">
    <property type="entry name" value="DNA_helicase_pif1-like_DEAD"/>
</dbReference>
<feature type="region of interest" description="Disordered" evidence="5">
    <location>
        <begin position="798"/>
        <end position="901"/>
    </location>
</feature>
<evidence type="ECO:0000313" key="9">
    <source>
        <dbReference type="EMBL" id="KAK0407674.1"/>
    </source>
</evidence>
<feature type="compositionally biased region" description="Basic and acidic residues" evidence="5">
    <location>
        <begin position="220"/>
        <end position="268"/>
    </location>
</feature>
<keyword evidence="4" id="KW-0547">Nucleotide-binding</keyword>
<name>A0AA39LSH8_9BILA</name>
<keyword evidence="2" id="KW-0645">Protease</keyword>
<dbReference type="InterPro" id="IPR027417">
    <property type="entry name" value="P-loop_NTPase"/>
</dbReference>
<dbReference type="GO" id="GO:0008234">
    <property type="term" value="F:cysteine-type peptidase activity"/>
    <property type="evidence" value="ECO:0007669"/>
    <property type="project" value="InterPro"/>
</dbReference>
<dbReference type="Gene3D" id="3.40.395.10">
    <property type="entry name" value="Adenoviral Proteinase, Chain A"/>
    <property type="match status" value="1"/>
</dbReference>
<evidence type="ECO:0000256" key="5">
    <source>
        <dbReference type="SAM" id="MobiDB-lite"/>
    </source>
</evidence>
<evidence type="ECO:0000256" key="6">
    <source>
        <dbReference type="SAM" id="Phobius"/>
    </source>
</evidence>
<dbReference type="PANTHER" id="PTHR10492:SF57">
    <property type="entry name" value="ATP-DEPENDENT DNA HELICASE"/>
    <property type="match status" value="1"/>
</dbReference>
<comment type="similarity">
    <text evidence="1">Belongs to the peptidase C48 family.</text>
</comment>
<dbReference type="SUPFAM" id="SSF52540">
    <property type="entry name" value="P-loop containing nucleoside triphosphate hydrolases"/>
    <property type="match status" value="1"/>
</dbReference>
<dbReference type="Proteomes" id="UP001175271">
    <property type="component" value="Unassembled WGS sequence"/>
</dbReference>
<evidence type="ECO:0000256" key="1">
    <source>
        <dbReference type="ARBA" id="ARBA00005234"/>
    </source>
</evidence>
<keyword evidence="7" id="KW-0732">Signal</keyword>
<feature type="compositionally biased region" description="Basic and acidic residues" evidence="5">
    <location>
        <begin position="510"/>
        <end position="525"/>
    </location>
</feature>
<accession>A0AA39LSH8</accession>
<feature type="signal peptide" evidence="7">
    <location>
        <begin position="1"/>
        <end position="18"/>
    </location>
</feature>
<dbReference type="GO" id="GO:0006281">
    <property type="term" value="P:DNA repair"/>
    <property type="evidence" value="ECO:0007669"/>
    <property type="project" value="UniProtKB-KW"/>
</dbReference>
<evidence type="ECO:0000313" key="10">
    <source>
        <dbReference type="Proteomes" id="UP001175271"/>
    </source>
</evidence>
<dbReference type="Pfam" id="PF05970">
    <property type="entry name" value="PIF1"/>
    <property type="match status" value="1"/>
</dbReference>
<keyword evidence="3 4" id="KW-0378">Hydrolase</keyword>
<comment type="similarity">
    <text evidence="4">Belongs to the helicase family.</text>
</comment>
<evidence type="ECO:0000256" key="3">
    <source>
        <dbReference type="ARBA" id="ARBA00022801"/>
    </source>
</evidence>
<keyword evidence="4" id="KW-0347">Helicase</keyword>
<evidence type="ECO:0000259" key="8">
    <source>
        <dbReference type="PROSITE" id="PS50600"/>
    </source>
</evidence>
<dbReference type="PANTHER" id="PTHR10492">
    <property type="match status" value="1"/>
</dbReference>
<dbReference type="GO" id="GO:0000723">
    <property type="term" value="P:telomere maintenance"/>
    <property type="evidence" value="ECO:0007669"/>
    <property type="project" value="InterPro"/>
</dbReference>
<feature type="compositionally biased region" description="Low complexity" evidence="5">
    <location>
        <begin position="819"/>
        <end position="831"/>
    </location>
</feature>
<comment type="caution">
    <text evidence="9">The sequence shown here is derived from an EMBL/GenBank/DDBJ whole genome shotgun (WGS) entry which is preliminary data.</text>
</comment>
<dbReference type="InterPro" id="IPR038765">
    <property type="entry name" value="Papain-like_cys_pep_sf"/>
</dbReference>
<feature type="compositionally biased region" description="Polar residues" evidence="5">
    <location>
        <begin position="889"/>
        <end position="900"/>
    </location>
</feature>
<protein>
    <recommendedName>
        <fullName evidence="4">ATP-dependent DNA helicase</fullName>
        <ecNumber evidence="4">5.6.2.3</ecNumber>
    </recommendedName>
</protein>
<evidence type="ECO:0000256" key="7">
    <source>
        <dbReference type="SAM" id="SignalP"/>
    </source>
</evidence>
<feature type="region of interest" description="Disordered" evidence="5">
    <location>
        <begin position="1226"/>
        <end position="1256"/>
    </location>
</feature>
<sequence>MRCKILLTLCLALQVISQIDHDFRIPIPTPLDDALLRCFPKKILFDKRTNSITVDDNRCQEKLAILIPFLLETSECVIDINPDEKELLTDCEPMDAIRKKRSVQYESSEFEHRRKPSKRRVIWPLFSLHIFLFVVYGIFSTLLFIINCRGFRHFESFAFGNELRSQRSVRTVVVDTIEKSNEKFTTKTDSPRLPTPISPDKIGRLTVTFSADPVIPKLSKEKSEIKPSTKSTAEDKPKMSSEGDYGEWMRKMRERFPEKSQKTQKTEEELISVSVDSNVKRRRGRKATLEPECDARSAGSANEGKKGKSVPATGGTLKPGVSFAEVARTGAKPGTTVVLSAVVPKKEPWLISVCDRPVDQQAGRAIPLKLARSWIGKKFEVTPASSGTVTADVAAPRVASRDRSVLQAKVTVSAPSNGLWSVVLRSNVSKRSLDLQAKKQAEQVAKKARSWDLRLQRGRFLLQQVENGEKAQKVKFPASLLFPQVEERREEPLKPVDFKEESSFPTIQSEECRQEAQKTDVRGEKLSGGGEIDMDEEVKALPETPKRKSMDKTPVARKRNRIEDGPVDARSVFQLPQRWQDLLDAERDFPAGGAWQNLLQDQLNSLQPGVWIDGGVLLHYFLLKIAEINATSMLKTTFVSPFVWLASHRGNKADRRFLNRDTFDIAVIPVNYNRTHWAVAVLSVRRNEIFYFDSLGSQWQSHETYSEALSLAQDLRHLRRPEVAEDIRIRAAPSIRQSDSHSCGLFTIHNALEAVRQLIGQEEAVPDVRINGIFNPVARRREIEGFLRETYAIPAVERRSREEEAPATPSSRLCSALDSASLSTPPATPSSHLRRMNLSQMTPEEKAEHRRTQQKTSRMRHRDEGNERKKERRELNKEAINEKRKKTRSQLNSQRHSQATRVCRAKSHSGVGCAAADAGHLSPCHDVGTFDHHCEHCKALLLLCEKKKGTGLCCADGKVDLSSFYQQLQDVPPIMRTLFDLERGDVTKKFLRMDKQLNDVFAFACISTQKAPPMPGDFQPCKINGQITTYFSGLFPPDGKAPEFGQIYTLSSAESLDRHFKKAFPNHETMKDSNLANCRELIAILESVLQENHPYASLYKSTYEMYREAEERAKADGTAVPELRMTVLTNRQAKLENIADATVHSHRTSVPEGPGHVGVIWISATGEPPKITGVVLTSRKGELRTIAGHSVNPVLFPGCFPLLNPKGLLGYKFGIPLAGVVVDSQDDTADVPDDEENEAEARFPNNGGRPPQKGPRRFVSQRQFWRYVFFSREKSITDFHWLFSHEQLAEHFVTVTANQIERHEMDYRKQVMDKHNLRSSLPADLIRGIASRLQPGETLGKVYMAPEFWKGSRRNMQRAYSNLKAISNAHGRVTFFLTFTGNPYWPEIQESLANKRHKKSWIHNPSVVNRVFKAKLDELTKDLTERHVLGKVAAWGYSVEFQKRGMPHAHILLIMEKGEDDGSVMFVENYISAEIPDRPDDSEAGDWAEQQRRLHEYVTKHNLHDCSPACRVEGKCSKRFPKPYSDVTVLEHDKYPIYTRRRPLQEGSVITEKNRHRFGNRFVKCRRGVPVVLDNRNVVPYNAFLLLKYNCHINLEYVGAEKCAEYVFKYIMKGHDRAYIKVKGPRGEPQRDDDGNIIVNYDEIEHNFQFLSVRKFRRFFTNLIFHCQPSDPEHLLRLFIDRLAPAREGWTFEDRRRAALRCIAYYLQEHGTTLFKMGFDVPEHMDFEDREFDTVDEDWNDFEDPDDGERPQTNWNVVAQEKIARLNTGQRQILDEVSAAIDLGQYAANRLFFVTGAGGTGKTCLFNTMIAKVKSDGKVVLMSGDFKQLAPVAKGEGMDGQIMASIRHSELFVYFKHLKLTENMRARNEVDFIKWLTAVGNGENMYDEDLPYIAIPPECKSSNLEELVDFCFPNNSLEDPLEKIDDLKGSMILCTKNDTVFTINGKNTI</sequence>
<feature type="chain" id="PRO_5041311071" description="ATP-dependent DNA helicase" evidence="7">
    <location>
        <begin position="19"/>
        <end position="1949"/>
    </location>
</feature>
<comment type="cofactor">
    <cofactor evidence="4">
        <name>Mg(2+)</name>
        <dbReference type="ChEBI" id="CHEBI:18420"/>
    </cofactor>
</comment>
<dbReference type="InterPro" id="IPR003653">
    <property type="entry name" value="Peptidase_C48_C"/>
</dbReference>
<evidence type="ECO:0000256" key="4">
    <source>
        <dbReference type="RuleBase" id="RU363044"/>
    </source>
</evidence>
<dbReference type="Gene3D" id="3.40.50.300">
    <property type="entry name" value="P-loop containing nucleotide triphosphate hydrolases"/>
    <property type="match status" value="1"/>
</dbReference>
<dbReference type="InterPro" id="IPR025476">
    <property type="entry name" value="Helitron_helicase-like"/>
</dbReference>